<dbReference type="NCBIfam" id="TIGR00163">
    <property type="entry name" value="PS_decarb"/>
    <property type="match status" value="1"/>
</dbReference>
<keyword evidence="5" id="KW-0210">Decarboxylase</keyword>
<keyword evidence="7" id="KW-0865">Zymogen</keyword>
<dbReference type="Pfam" id="PF02666">
    <property type="entry name" value="PS_Dcarbxylase"/>
    <property type="match status" value="1"/>
</dbReference>
<dbReference type="InterPro" id="IPR003817">
    <property type="entry name" value="PS_Dcarbxylase"/>
</dbReference>
<sequence length="258" mass="28774">MKKALFKSFVELTGNPFSSSLLKSFTSARLSRPFIGPFSRAYRLNIEEMEYPISHYKSLSELFTRSLKEGARQVDPSPSILTSPVDGIVSGVGRIAADQTFLIKGHQYRLNEIMGSERKAAPYKDGFYYIFYLSPSHYHHFHYPVAGELVSRYALGGVSYPVNNLGLRLGQSPFSTNHRLISEVKMDFGNVAIVKVGALNVNSIQLYSSSKECIKGNDFGFFSFGSTVILFIENNSHFTTSVELNSEVQVGQPVGNWI</sequence>
<evidence type="ECO:0000256" key="10">
    <source>
        <dbReference type="ARBA" id="ARBA00023264"/>
    </source>
</evidence>
<comment type="pathway">
    <text evidence="12">Phospholipid metabolism; phosphatidylethanolamine biosynthesis.</text>
</comment>
<dbReference type="PANTHER" id="PTHR10067:SF6">
    <property type="entry name" value="PHOSPHATIDYLSERINE DECARBOXYLASE PROENZYME, MITOCHONDRIAL"/>
    <property type="match status" value="1"/>
</dbReference>
<dbReference type="Proteomes" id="UP000698173">
    <property type="component" value="Unassembled WGS sequence"/>
</dbReference>
<keyword evidence="9 13" id="KW-0456">Lyase</keyword>
<evidence type="ECO:0000256" key="1">
    <source>
        <dbReference type="ARBA" id="ARBA00001928"/>
    </source>
</evidence>
<reference evidence="13" key="2">
    <citation type="submission" date="2021-09" db="EMBL/GenBank/DDBJ databases">
        <authorList>
            <person name="Gilroy R."/>
        </authorList>
    </citation>
    <scope>NUCLEOTIDE SEQUENCE</scope>
    <source>
        <strain evidence="13">CHK171-7178</strain>
    </source>
</reference>
<dbReference type="AlphaFoldDB" id="A0A921FYI8"/>
<dbReference type="GO" id="GO:0004609">
    <property type="term" value="F:phosphatidylserine decarboxylase activity"/>
    <property type="evidence" value="ECO:0007669"/>
    <property type="project" value="UniProtKB-EC"/>
</dbReference>
<dbReference type="GO" id="GO:0006646">
    <property type="term" value="P:phosphatidylethanolamine biosynthetic process"/>
    <property type="evidence" value="ECO:0007669"/>
    <property type="project" value="TreeGrafter"/>
</dbReference>
<comment type="cofactor">
    <cofactor evidence="1">
        <name>pyruvate</name>
        <dbReference type="ChEBI" id="CHEBI:15361"/>
    </cofactor>
</comment>
<name>A0A921FYI8_SPOPS</name>
<proteinExistence type="predicted"/>
<keyword evidence="11" id="KW-0670">Pyruvate</keyword>
<evidence type="ECO:0000256" key="4">
    <source>
        <dbReference type="ARBA" id="ARBA00022516"/>
    </source>
</evidence>
<evidence type="ECO:0000256" key="3">
    <source>
        <dbReference type="ARBA" id="ARBA00012243"/>
    </source>
</evidence>
<reference evidence="13" key="1">
    <citation type="journal article" date="2021" name="PeerJ">
        <title>Extensive microbial diversity within the chicken gut microbiome revealed by metagenomics and culture.</title>
        <authorList>
            <person name="Gilroy R."/>
            <person name="Ravi A."/>
            <person name="Getino M."/>
            <person name="Pursley I."/>
            <person name="Horton D.L."/>
            <person name="Alikhan N.F."/>
            <person name="Baker D."/>
            <person name="Gharbi K."/>
            <person name="Hall N."/>
            <person name="Watson M."/>
            <person name="Adriaenssens E.M."/>
            <person name="Foster-Nyarko E."/>
            <person name="Jarju S."/>
            <person name="Secka A."/>
            <person name="Antonio M."/>
            <person name="Oren A."/>
            <person name="Chaudhuri R.R."/>
            <person name="La Ragione R."/>
            <person name="Hildebrand F."/>
            <person name="Pallen M.J."/>
        </authorList>
    </citation>
    <scope>NUCLEOTIDE SEQUENCE</scope>
    <source>
        <strain evidence="13">CHK171-7178</strain>
    </source>
</reference>
<evidence type="ECO:0000256" key="5">
    <source>
        <dbReference type="ARBA" id="ARBA00022793"/>
    </source>
</evidence>
<comment type="pathway">
    <text evidence="2">Lipid metabolism.</text>
</comment>
<comment type="caution">
    <text evidence="13">The sequence shown here is derived from an EMBL/GenBank/DDBJ whole genome shotgun (WGS) entry which is preliminary data.</text>
</comment>
<keyword evidence="8" id="KW-0594">Phospholipid biosynthesis</keyword>
<keyword evidence="6" id="KW-0443">Lipid metabolism</keyword>
<evidence type="ECO:0000256" key="11">
    <source>
        <dbReference type="ARBA" id="ARBA00023317"/>
    </source>
</evidence>
<dbReference type="PANTHER" id="PTHR10067">
    <property type="entry name" value="PHOSPHATIDYLSERINE DECARBOXYLASE"/>
    <property type="match status" value="1"/>
</dbReference>
<evidence type="ECO:0000256" key="6">
    <source>
        <dbReference type="ARBA" id="ARBA00023098"/>
    </source>
</evidence>
<evidence type="ECO:0000256" key="2">
    <source>
        <dbReference type="ARBA" id="ARBA00005189"/>
    </source>
</evidence>
<protein>
    <recommendedName>
        <fullName evidence="3">phosphatidylserine decarboxylase</fullName>
        <ecNumber evidence="3">4.1.1.65</ecNumber>
    </recommendedName>
</protein>
<keyword evidence="10" id="KW-1208">Phospholipid metabolism</keyword>
<evidence type="ECO:0000313" key="14">
    <source>
        <dbReference type="Proteomes" id="UP000698173"/>
    </source>
</evidence>
<evidence type="ECO:0000256" key="12">
    <source>
        <dbReference type="ARBA" id="ARBA00024326"/>
    </source>
</evidence>
<evidence type="ECO:0000256" key="8">
    <source>
        <dbReference type="ARBA" id="ARBA00023209"/>
    </source>
</evidence>
<dbReference type="InterPro" id="IPR033177">
    <property type="entry name" value="PSD-B"/>
</dbReference>
<evidence type="ECO:0000313" key="13">
    <source>
        <dbReference type="EMBL" id="HJF31237.1"/>
    </source>
</evidence>
<keyword evidence="4" id="KW-0444">Lipid biosynthesis</keyword>
<dbReference type="EC" id="4.1.1.65" evidence="3"/>
<organism evidence="13 14">
    <name type="scientific">Sporosarcina psychrophila</name>
    <name type="common">Bacillus psychrophilus</name>
    <dbReference type="NCBI Taxonomy" id="1476"/>
    <lineage>
        <taxon>Bacteria</taxon>
        <taxon>Bacillati</taxon>
        <taxon>Bacillota</taxon>
        <taxon>Bacilli</taxon>
        <taxon>Bacillales</taxon>
        <taxon>Caryophanaceae</taxon>
        <taxon>Sporosarcina</taxon>
    </lineage>
</organism>
<dbReference type="EMBL" id="DYWT01000092">
    <property type="protein sequence ID" value="HJF31237.1"/>
    <property type="molecule type" value="Genomic_DNA"/>
</dbReference>
<evidence type="ECO:0000256" key="9">
    <source>
        <dbReference type="ARBA" id="ARBA00023239"/>
    </source>
</evidence>
<evidence type="ECO:0000256" key="7">
    <source>
        <dbReference type="ARBA" id="ARBA00023145"/>
    </source>
</evidence>
<accession>A0A921FYI8</accession>
<gene>
    <name evidence="13" type="primary">asd</name>
    <name evidence="13" type="ORF">K8V56_05590</name>
</gene>